<dbReference type="AlphaFoldDB" id="A0A1H5VRK8"/>
<dbReference type="EMBL" id="FNUL01000012">
    <property type="protein sequence ID" value="SEF89864.1"/>
    <property type="molecule type" value="Genomic_DNA"/>
</dbReference>
<organism evidence="1 2">
    <name type="scientific">Lachnospira multipara</name>
    <dbReference type="NCBI Taxonomy" id="28051"/>
    <lineage>
        <taxon>Bacteria</taxon>
        <taxon>Bacillati</taxon>
        <taxon>Bacillota</taxon>
        <taxon>Clostridia</taxon>
        <taxon>Lachnospirales</taxon>
        <taxon>Lachnospiraceae</taxon>
        <taxon>Lachnospira</taxon>
    </lineage>
</organism>
<proteinExistence type="predicted"/>
<protein>
    <submittedName>
        <fullName evidence="1">Uncharacterized protein</fullName>
    </submittedName>
</protein>
<keyword evidence="2" id="KW-1185">Reference proteome</keyword>
<accession>A0A1H5VRK8</accession>
<reference evidence="1 2" key="1">
    <citation type="submission" date="2016-10" db="EMBL/GenBank/DDBJ databases">
        <authorList>
            <person name="de Groot N.N."/>
        </authorList>
    </citation>
    <scope>NUCLEOTIDE SEQUENCE [LARGE SCALE GENOMIC DNA]</scope>
    <source>
        <strain evidence="1 2">D15d</strain>
    </source>
</reference>
<sequence length="88" mass="10693">MKIIIVVLLIILLLVKYAEYALYEIRELKKRQFVYRKLLNLNTEHDSAFFYYKLIPSDYDNMIIEAREKGICLTKEEIDSFYKRFMSL</sequence>
<name>A0A1H5VRK8_9FIRM</name>
<evidence type="ECO:0000313" key="1">
    <source>
        <dbReference type="EMBL" id="SEF89864.1"/>
    </source>
</evidence>
<dbReference type="Proteomes" id="UP000236726">
    <property type="component" value="Unassembled WGS sequence"/>
</dbReference>
<evidence type="ECO:0000313" key="2">
    <source>
        <dbReference type="Proteomes" id="UP000236726"/>
    </source>
</evidence>
<gene>
    <name evidence="1" type="ORF">SAMN05216537_11252</name>
</gene>
<dbReference type="RefSeq" id="WP_103953107.1">
    <property type="nucleotide sequence ID" value="NZ_FNUL01000012.1"/>
</dbReference>